<accession>A0ABU8VYU5</accession>
<gene>
    <name evidence="2" type="ORF">WKW80_09605</name>
</gene>
<dbReference type="PRINTS" id="PR00080">
    <property type="entry name" value="SDRFAMILY"/>
</dbReference>
<dbReference type="Proteomes" id="UP001363010">
    <property type="component" value="Unassembled WGS sequence"/>
</dbReference>
<dbReference type="InterPro" id="IPR002347">
    <property type="entry name" value="SDR_fam"/>
</dbReference>
<dbReference type="CDD" id="cd05233">
    <property type="entry name" value="SDR_c"/>
    <property type="match status" value="1"/>
</dbReference>
<dbReference type="PROSITE" id="PS00061">
    <property type="entry name" value="ADH_SHORT"/>
    <property type="match status" value="1"/>
</dbReference>
<dbReference type="Gene3D" id="3.40.50.720">
    <property type="entry name" value="NAD(P)-binding Rossmann-like Domain"/>
    <property type="match status" value="1"/>
</dbReference>
<dbReference type="PANTHER" id="PTHR42760:SF129">
    <property type="entry name" value="OXIDOREDUCTASE"/>
    <property type="match status" value="1"/>
</dbReference>
<evidence type="ECO:0000313" key="3">
    <source>
        <dbReference type="Proteomes" id="UP001363010"/>
    </source>
</evidence>
<name>A0ABU8VYU5_9BURK</name>
<dbReference type="EMBL" id="JBBKZV010000004">
    <property type="protein sequence ID" value="MEJ8822292.1"/>
    <property type="molecule type" value="Genomic_DNA"/>
</dbReference>
<sequence length="242" mass="25445">MTIRKVAAVTGGSAGIGKAICEDLLAKGYEVISLARRKSDIAHPKMHSIEVDLMDRVATAQAVHQLAHQFDVNTVVHNAGVIRAALLADVKLDDLDALVDLHLGCAIQLVQATLPAMRAQHFGRVVLLSSRAAVGLATRTSYSATKAGMLGMARTWALELAPEGITVNVVAPGPIRTDMFYDVVEQGSDKERALASSVPVKRLGESADVARAVSFFADPANSFVTGQVLYVCGGTSVGSLAL</sequence>
<dbReference type="SUPFAM" id="SSF51735">
    <property type="entry name" value="NAD(P)-binding Rossmann-fold domains"/>
    <property type="match status" value="1"/>
</dbReference>
<comment type="similarity">
    <text evidence="1">Belongs to the short-chain dehydrogenases/reductases (SDR) family.</text>
</comment>
<dbReference type="InterPro" id="IPR036291">
    <property type="entry name" value="NAD(P)-bd_dom_sf"/>
</dbReference>
<protein>
    <submittedName>
        <fullName evidence="2">SDR family oxidoreductase</fullName>
    </submittedName>
</protein>
<evidence type="ECO:0000313" key="2">
    <source>
        <dbReference type="EMBL" id="MEJ8822292.1"/>
    </source>
</evidence>
<proteinExistence type="inferred from homology"/>
<comment type="caution">
    <text evidence="2">The sequence shown here is derived from an EMBL/GenBank/DDBJ whole genome shotgun (WGS) entry which is preliminary data.</text>
</comment>
<dbReference type="InterPro" id="IPR020904">
    <property type="entry name" value="Sc_DH/Rdtase_CS"/>
</dbReference>
<organism evidence="2 3">
    <name type="scientific">Variovorax humicola</name>
    <dbReference type="NCBI Taxonomy" id="1769758"/>
    <lineage>
        <taxon>Bacteria</taxon>
        <taxon>Pseudomonadati</taxon>
        <taxon>Pseudomonadota</taxon>
        <taxon>Betaproteobacteria</taxon>
        <taxon>Burkholderiales</taxon>
        <taxon>Comamonadaceae</taxon>
        <taxon>Variovorax</taxon>
    </lineage>
</organism>
<dbReference type="PRINTS" id="PR00081">
    <property type="entry name" value="GDHRDH"/>
</dbReference>
<evidence type="ECO:0000256" key="1">
    <source>
        <dbReference type="ARBA" id="ARBA00006484"/>
    </source>
</evidence>
<reference evidence="2 3" key="1">
    <citation type="submission" date="2024-03" db="EMBL/GenBank/DDBJ databases">
        <title>Novel species of the genus Variovorax.</title>
        <authorList>
            <person name="Liu Q."/>
            <person name="Xin Y.-H."/>
        </authorList>
    </citation>
    <scope>NUCLEOTIDE SEQUENCE [LARGE SCALE GENOMIC DNA]</scope>
    <source>
        <strain evidence="2 3">KACC 18501</strain>
    </source>
</reference>
<dbReference type="RefSeq" id="WP_340363340.1">
    <property type="nucleotide sequence ID" value="NZ_JBBKZV010000004.1"/>
</dbReference>
<dbReference type="PANTHER" id="PTHR42760">
    <property type="entry name" value="SHORT-CHAIN DEHYDROGENASES/REDUCTASES FAMILY MEMBER"/>
    <property type="match status" value="1"/>
</dbReference>
<dbReference type="Pfam" id="PF13561">
    <property type="entry name" value="adh_short_C2"/>
    <property type="match status" value="1"/>
</dbReference>
<keyword evidence="3" id="KW-1185">Reference proteome</keyword>